<evidence type="ECO:0000256" key="1">
    <source>
        <dbReference type="SAM" id="Phobius"/>
    </source>
</evidence>
<dbReference type="InterPro" id="IPR007621">
    <property type="entry name" value="TPM_dom"/>
</dbReference>
<keyword evidence="1" id="KW-0812">Transmembrane</keyword>
<keyword evidence="1" id="KW-0472">Membrane</keyword>
<gene>
    <name evidence="3" type="ORF">LCGC14_0360590</name>
</gene>
<organism evidence="3">
    <name type="scientific">marine sediment metagenome</name>
    <dbReference type="NCBI Taxonomy" id="412755"/>
    <lineage>
        <taxon>unclassified sequences</taxon>
        <taxon>metagenomes</taxon>
        <taxon>ecological metagenomes</taxon>
    </lineage>
</organism>
<feature type="transmembrane region" description="Helical" evidence="1">
    <location>
        <begin position="208"/>
        <end position="231"/>
    </location>
</feature>
<protein>
    <recommendedName>
        <fullName evidence="2">TPM domain-containing protein</fullName>
    </recommendedName>
</protein>
<sequence>MAMMPWAETPATRPWPTLGRVTPRTRGAAAWLLLALALWLAGMAPLAAQDFPPLTGRVVDTADLLDPGMEAALTEKLAAFEAQSSDQVVVATVPDLQGAEIADYANRLAREWAIGQKDEDNGVLLLVSRDDRKVRIEVGYGLEGTLTDALSTLVIQNDILPAFRSGDYPAGIVKGVDGILQVLSGDAAELEARAKRNESWSGGEVSDWLFTLFFVGVWVFVIGSFVMTNLARRHGKKIGKNRYRWLGMIWALNAAGASRRSGRGGFSGGGGFGGGGGGFSGGGGSFGGGGSSGSW</sequence>
<keyword evidence="1" id="KW-1133">Transmembrane helix</keyword>
<evidence type="ECO:0000259" key="2">
    <source>
        <dbReference type="Pfam" id="PF04536"/>
    </source>
</evidence>
<reference evidence="3" key="1">
    <citation type="journal article" date="2015" name="Nature">
        <title>Complex archaea that bridge the gap between prokaryotes and eukaryotes.</title>
        <authorList>
            <person name="Spang A."/>
            <person name="Saw J.H."/>
            <person name="Jorgensen S.L."/>
            <person name="Zaremba-Niedzwiedzka K."/>
            <person name="Martijn J."/>
            <person name="Lind A.E."/>
            <person name="van Eijk R."/>
            <person name="Schleper C."/>
            <person name="Guy L."/>
            <person name="Ettema T.J."/>
        </authorList>
    </citation>
    <scope>NUCLEOTIDE SEQUENCE</scope>
</reference>
<name>A0A0F9WGB4_9ZZZZ</name>
<dbReference type="AlphaFoldDB" id="A0A0F9WGB4"/>
<dbReference type="EMBL" id="LAZR01000279">
    <property type="protein sequence ID" value="KKN77383.1"/>
    <property type="molecule type" value="Genomic_DNA"/>
</dbReference>
<accession>A0A0F9WGB4</accession>
<dbReference type="Pfam" id="PF04536">
    <property type="entry name" value="TPM_phosphatase"/>
    <property type="match status" value="1"/>
</dbReference>
<comment type="caution">
    <text evidence="3">The sequence shown here is derived from an EMBL/GenBank/DDBJ whole genome shotgun (WGS) entry which is preliminary data.</text>
</comment>
<dbReference type="PANTHER" id="PTHR30373:SF2">
    <property type="entry name" value="UPF0603 PROTEIN YGCG"/>
    <property type="match status" value="1"/>
</dbReference>
<dbReference type="Gene3D" id="3.10.310.50">
    <property type="match status" value="1"/>
</dbReference>
<proteinExistence type="predicted"/>
<dbReference type="PANTHER" id="PTHR30373">
    <property type="entry name" value="UPF0603 PROTEIN YGCG"/>
    <property type="match status" value="1"/>
</dbReference>
<feature type="domain" description="TPM" evidence="2">
    <location>
        <begin position="58"/>
        <end position="181"/>
    </location>
</feature>
<evidence type="ECO:0000313" key="3">
    <source>
        <dbReference type="EMBL" id="KKN77383.1"/>
    </source>
</evidence>